<protein>
    <recommendedName>
        <fullName evidence="2">DDE-1 domain-containing protein</fullName>
    </recommendedName>
</protein>
<accession>A0AAU9VEQ3</accession>
<proteinExistence type="predicted"/>
<evidence type="ECO:0000313" key="4">
    <source>
        <dbReference type="Proteomes" id="UP001153954"/>
    </source>
</evidence>
<keyword evidence="4" id="KW-1185">Reference proteome</keyword>
<dbReference type="PANTHER" id="PTHR19303">
    <property type="entry name" value="TRANSPOSON"/>
    <property type="match status" value="1"/>
</dbReference>
<dbReference type="Gene3D" id="1.10.10.60">
    <property type="entry name" value="Homeodomain-like"/>
    <property type="match status" value="1"/>
</dbReference>
<dbReference type="AlphaFoldDB" id="A0AAU9VEQ3"/>
<dbReference type="InterPro" id="IPR004875">
    <property type="entry name" value="DDE_SF_endonuclease_dom"/>
</dbReference>
<dbReference type="GO" id="GO:0005634">
    <property type="term" value="C:nucleus"/>
    <property type="evidence" value="ECO:0007669"/>
    <property type="project" value="UniProtKB-SubCell"/>
</dbReference>
<dbReference type="GO" id="GO:0003677">
    <property type="term" value="F:DNA binding"/>
    <property type="evidence" value="ECO:0007669"/>
    <property type="project" value="TreeGrafter"/>
</dbReference>
<organism evidence="3 4">
    <name type="scientific">Euphydryas editha</name>
    <name type="common">Edith's checkerspot</name>
    <dbReference type="NCBI Taxonomy" id="104508"/>
    <lineage>
        <taxon>Eukaryota</taxon>
        <taxon>Metazoa</taxon>
        <taxon>Ecdysozoa</taxon>
        <taxon>Arthropoda</taxon>
        <taxon>Hexapoda</taxon>
        <taxon>Insecta</taxon>
        <taxon>Pterygota</taxon>
        <taxon>Neoptera</taxon>
        <taxon>Endopterygota</taxon>
        <taxon>Lepidoptera</taxon>
        <taxon>Glossata</taxon>
        <taxon>Ditrysia</taxon>
        <taxon>Papilionoidea</taxon>
        <taxon>Nymphalidae</taxon>
        <taxon>Nymphalinae</taxon>
        <taxon>Euphydryas</taxon>
    </lineage>
</organism>
<evidence type="ECO:0000313" key="3">
    <source>
        <dbReference type="EMBL" id="CAH2108949.1"/>
    </source>
</evidence>
<dbReference type="EMBL" id="CAKOGL010000044">
    <property type="protein sequence ID" value="CAH2108949.1"/>
    <property type="molecule type" value="Genomic_DNA"/>
</dbReference>
<dbReference type="Proteomes" id="UP001153954">
    <property type="component" value="Unassembled WGS sequence"/>
</dbReference>
<dbReference type="Pfam" id="PF03184">
    <property type="entry name" value="DDE_1"/>
    <property type="match status" value="1"/>
</dbReference>
<comment type="subcellular location">
    <subcellularLocation>
        <location evidence="1">Nucleus</location>
    </subcellularLocation>
</comment>
<evidence type="ECO:0000259" key="2">
    <source>
        <dbReference type="Pfam" id="PF03184"/>
    </source>
</evidence>
<gene>
    <name evidence="3" type="ORF">EEDITHA_LOCUS22839</name>
</gene>
<sequence>MEQILAVWLEDMNKKDAPISQDIICAKAISLYEERQASGFKAAKDRLTLLLGGNATGDFKLKPLLVYQSETLCAMRGTDKDSLPVVWRSNRKAWVTREEVKLSCMSGVWRKPLAW</sequence>
<dbReference type="SUPFAM" id="SSF46689">
    <property type="entry name" value="Homeodomain-like"/>
    <property type="match status" value="1"/>
</dbReference>
<name>A0AAU9VEQ3_EUPED</name>
<evidence type="ECO:0000256" key="1">
    <source>
        <dbReference type="ARBA" id="ARBA00004123"/>
    </source>
</evidence>
<dbReference type="InterPro" id="IPR050863">
    <property type="entry name" value="CenT-Element_Derived"/>
</dbReference>
<dbReference type="InterPro" id="IPR009057">
    <property type="entry name" value="Homeodomain-like_sf"/>
</dbReference>
<comment type="caution">
    <text evidence="3">The sequence shown here is derived from an EMBL/GenBank/DDBJ whole genome shotgun (WGS) entry which is preliminary data.</text>
</comment>
<feature type="domain" description="DDE-1" evidence="2">
    <location>
        <begin position="44"/>
        <end position="98"/>
    </location>
</feature>
<dbReference type="PANTHER" id="PTHR19303:SF26">
    <property type="entry name" value="TIGGER TRANSPOSABLE ELEMENT-DERIVED PROTEIN 1"/>
    <property type="match status" value="1"/>
</dbReference>
<reference evidence="3" key="1">
    <citation type="submission" date="2022-03" db="EMBL/GenBank/DDBJ databases">
        <authorList>
            <person name="Tunstrom K."/>
        </authorList>
    </citation>
    <scope>NUCLEOTIDE SEQUENCE</scope>
</reference>